<proteinExistence type="predicted"/>
<dbReference type="PANTHER" id="PTHR34356">
    <property type="entry name" value="ANTIGENIC HEAT-STABLE PROTEIN"/>
    <property type="match status" value="1"/>
</dbReference>
<keyword evidence="3" id="KW-1185">Reference proteome</keyword>
<dbReference type="Proteomes" id="UP000017836">
    <property type="component" value="Unassembled WGS sequence"/>
</dbReference>
<organism evidence="2 3">
    <name type="scientific">Amborella trichopoda</name>
    <dbReference type="NCBI Taxonomy" id="13333"/>
    <lineage>
        <taxon>Eukaryota</taxon>
        <taxon>Viridiplantae</taxon>
        <taxon>Streptophyta</taxon>
        <taxon>Embryophyta</taxon>
        <taxon>Tracheophyta</taxon>
        <taxon>Spermatophyta</taxon>
        <taxon>Magnoliopsida</taxon>
        <taxon>Amborellales</taxon>
        <taxon>Amborellaceae</taxon>
        <taxon>Amborella</taxon>
    </lineage>
</organism>
<dbReference type="Gramene" id="ERN16746">
    <property type="protein sequence ID" value="ERN16746"/>
    <property type="gene ID" value="AMTR_s00057p00029770"/>
</dbReference>
<protein>
    <submittedName>
        <fullName evidence="2">Uncharacterized protein</fullName>
    </submittedName>
</protein>
<gene>
    <name evidence="2" type="ORF">AMTR_s00057p00029770</name>
</gene>
<evidence type="ECO:0000256" key="1">
    <source>
        <dbReference type="SAM" id="MobiDB-lite"/>
    </source>
</evidence>
<evidence type="ECO:0000313" key="2">
    <source>
        <dbReference type="EMBL" id="ERN16746.1"/>
    </source>
</evidence>
<reference evidence="3" key="1">
    <citation type="journal article" date="2013" name="Science">
        <title>The Amborella genome and the evolution of flowering plants.</title>
        <authorList>
            <consortium name="Amborella Genome Project"/>
        </authorList>
    </citation>
    <scope>NUCLEOTIDE SEQUENCE [LARGE SCALE GENOMIC DNA]</scope>
</reference>
<accession>U5CTX6</accession>
<feature type="region of interest" description="Disordered" evidence="1">
    <location>
        <begin position="115"/>
        <end position="205"/>
    </location>
</feature>
<sequence length="205" mass="22046">MMNSSVVTPEAVLESLMNDGTFDAIRSKIINQLKANEELKNNTISMVEQSKVLNTPGAERQTKRELFDALRRELEAPVLEKASKSAWELILDMDGLGKEINDTVERVYCRHSGLDFPLSSQNRDAPKDEETPSSPSFDNPKEKENPNSSTKKRSFSTMSAEGDDATVASGSATTAPASAPAPAPAPAPALALEVTDTGPSSIPKI</sequence>
<dbReference type="PANTHER" id="PTHR34356:SF1">
    <property type="entry name" value="ANTIGENIC HEAT-STABLE PROTEIN"/>
    <property type="match status" value="1"/>
</dbReference>
<evidence type="ECO:0000313" key="3">
    <source>
        <dbReference type="Proteomes" id="UP000017836"/>
    </source>
</evidence>
<name>U5CTX6_AMBTC</name>
<feature type="compositionally biased region" description="Low complexity" evidence="1">
    <location>
        <begin position="165"/>
        <end position="178"/>
    </location>
</feature>
<dbReference type="eggNOG" id="ENOG502RXU8">
    <property type="taxonomic scope" value="Eukaryota"/>
</dbReference>
<dbReference type="OrthoDB" id="2021066at2759"/>
<dbReference type="OMA" id="VERVFCH"/>
<dbReference type="AlphaFoldDB" id="U5CTX6"/>
<dbReference type="EMBL" id="KI392405">
    <property type="protein sequence ID" value="ERN16746.1"/>
    <property type="molecule type" value="Genomic_DNA"/>
</dbReference>
<dbReference type="HOGENOM" id="CLU_121676_0_0_1"/>
<dbReference type="KEGG" id="atr:18445068"/>